<feature type="region of interest" description="Disordered" evidence="1">
    <location>
        <begin position="16"/>
        <end position="40"/>
    </location>
</feature>
<dbReference type="Proteomes" id="UP000237271">
    <property type="component" value="Unassembled WGS sequence"/>
</dbReference>
<evidence type="ECO:0000313" key="4">
    <source>
        <dbReference type="Proteomes" id="UP000237271"/>
    </source>
</evidence>
<dbReference type="PANTHER" id="PTHR46599">
    <property type="entry name" value="PIGGYBAC TRANSPOSABLE ELEMENT-DERIVED PROTEIN 4"/>
    <property type="match status" value="1"/>
</dbReference>
<proteinExistence type="predicted"/>
<feature type="domain" description="PiggyBac transposable element-derived protein" evidence="2">
    <location>
        <begin position="370"/>
        <end position="424"/>
    </location>
</feature>
<evidence type="ECO:0000259" key="2">
    <source>
        <dbReference type="Pfam" id="PF13843"/>
    </source>
</evidence>
<dbReference type="AlphaFoldDB" id="A0A2P4X0D6"/>
<keyword evidence="4" id="KW-1185">Reference proteome</keyword>
<accession>A0A2P4X0D6</accession>
<dbReference type="EMBL" id="NCKW01020118">
    <property type="protein sequence ID" value="POM59005.1"/>
    <property type="molecule type" value="Genomic_DNA"/>
</dbReference>
<dbReference type="OrthoDB" id="6626753at2759"/>
<dbReference type="PANTHER" id="PTHR46599:SF3">
    <property type="entry name" value="PIGGYBAC TRANSPOSABLE ELEMENT-DERIVED PROTEIN 4"/>
    <property type="match status" value="1"/>
</dbReference>
<reference evidence="3 4" key="1">
    <citation type="journal article" date="2017" name="Genome Biol. Evol.">
        <title>Phytophthora megakarya and P. palmivora, closely related causal agents of cacao black pod rot, underwent increases in genome sizes and gene numbers by different mechanisms.</title>
        <authorList>
            <person name="Ali S.S."/>
            <person name="Shao J."/>
            <person name="Lary D.J."/>
            <person name="Kronmiller B."/>
            <person name="Shen D."/>
            <person name="Strem M.D."/>
            <person name="Amoako-Attah I."/>
            <person name="Akrofi A.Y."/>
            <person name="Begoude B.A."/>
            <person name="Ten Hoopen G.M."/>
            <person name="Coulibaly K."/>
            <person name="Kebe B.I."/>
            <person name="Melnick R.L."/>
            <person name="Guiltinan M.J."/>
            <person name="Tyler B.M."/>
            <person name="Meinhardt L.W."/>
            <person name="Bailey B.A."/>
        </authorList>
    </citation>
    <scope>NUCLEOTIDE SEQUENCE [LARGE SCALE GENOMIC DNA]</scope>
    <source>
        <strain evidence="4">sbr112.9</strain>
    </source>
</reference>
<evidence type="ECO:0000313" key="3">
    <source>
        <dbReference type="EMBL" id="POM59005.1"/>
    </source>
</evidence>
<feature type="domain" description="PiggyBac transposable element-derived protein" evidence="2">
    <location>
        <begin position="85"/>
        <end position="252"/>
    </location>
</feature>
<protein>
    <recommendedName>
        <fullName evidence="2">PiggyBac transposable element-derived protein domain-containing protein</fullName>
    </recommendedName>
</protein>
<gene>
    <name evidence="3" type="ORF">PHPALM_36271</name>
</gene>
<sequence length="595" mass="67989">MDIELLLSEWEPHAVVPHSEDSLEDDSDDEHDEQVFGDTEGVDNVDERLENDGRIYVETLARNGGITLLQESKEKRAYRTKGILGLFALFFSRRVRDTLLQWLTPRLIQSGVPIVSLRELNAYIGLEIATSLCPLNRLRDYSSTNDLYGHHIFRSTMQRDLLLGIRAALTLHPIDTVSEEVKTRDPLWHCRSILNNILKKCASLAVPNGVSALDESSIRTKARSAARTYIPSKPDKYAVRFYALVDWKTLYVRGLFDNGSGNRTVSGHLERYTAVFPELRRSMAARCDNCELDATSATELWVAMLAKQNQQLLSPKAAILELKDAARGSWKLVAAIDTADNLKDLEKAHKQSQKNLKKAQKTPFVPPRHRHISSDEAFCAYNSFMNAVDRFDQMRSTNPIRRRKRRLTMSIFTWLLDVAIHNAFVIYPIIERGNGVLKSIRSAKEEIVNRLVTAQQQHMQSLRQRTNHREPIEDIIGSDSSQHMLTRSRSKLLCRLCAIRGGKNRVKYACTRCRLGYHVECFMAVHYKHMMTENAAVMEALDAVIMTTSGIPKVNKRQRQNTSIIEPHEIELPRLLLKDSSPRQRKRARIRPVDE</sequence>
<feature type="compositionally biased region" description="Acidic residues" evidence="1">
    <location>
        <begin position="22"/>
        <end position="32"/>
    </location>
</feature>
<name>A0A2P4X0D6_9STRA</name>
<dbReference type="InterPro" id="IPR029526">
    <property type="entry name" value="PGBD"/>
</dbReference>
<comment type="caution">
    <text evidence="3">The sequence shown here is derived from an EMBL/GenBank/DDBJ whole genome shotgun (WGS) entry which is preliminary data.</text>
</comment>
<dbReference type="Pfam" id="PF13843">
    <property type="entry name" value="DDE_Tnp_1_7"/>
    <property type="match status" value="2"/>
</dbReference>
<organism evidence="3 4">
    <name type="scientific">Phytophthora palmivora</name>
    <dbReference type="NCBI Taxonomy" id="4796"/>
    <lineage>
        <taxon>Eukaryota</taxon>
        <taxon>Sar</taxon>
        <taxon>Stramenopiles</taxon>
        <taxon>Oomycota</taxon>
        <taxon>Peronosporomycetes</taxon>
        <taxon>Peronosporales</taxon>
        <taxon>Peronosporaceae</taxon>
        <taxon>Phytophthora</taxon>
    </lineage>
</organism>
<evidence type="ECO:0000256" key="1">
    <source>
        <dbReference type="SAM" id="MobiDB-lite"/>
    </source>
</evidence>